<dbReference type="AlphaFoldDB" id="A0A927BN73"/>
<proteinExistence type="predicted"/>
<evidence type="ECO:0000313" key="4">
    <source>
        <dbReference type="EMBL" id="MBD2843611.1"/>
    </source>
</evidence>
<evidence type="ECO:0000259" key="3">
    <source>
        <dbReference type="PROSITE" id="PS50887"/>
    </source>
</evidence>
<dbReference type="InterPro" id="IPR054767">
    <property type="entry name" value="Cas10-Cmr2_palm2"/>
</dbReference>
<dbReference type="Pfam" id="PF22335">
    <property type="entry name" value="Cas10-Cmr2_palm2"/>
    <property type="match status" value="1"/>
</dbReference>
<dbReference type="PANTHER" id="PTHR36528">
    <property type="entry name" value="CRISPR SYSTEM SINGLE-STRAND-SPECIFIC DEOXYRIBONUCLEASE CAS10/CSM1 (SUBTYPE III-A)"/>
    <property type="match status" value="1"/>
</dbReference>
<dbReference type="InterPro" id="IPR043128">
    <property type="entry name" value="Rev_trsase/Diguanyl_cyclase"/>
</dbReference>
<dbReference type="InterPro" id="IPR013407">
    <property type="entry name" value="CRISPR-assoc_prot_Cmr2"/>
</dbReference>
<dbReference type="EMBL" id="JACXIZ010000002">
    <property type="protein sequence ID" value="MBD2843611.1"/>
    <property type="molecule type" value="Genomic_DNA"/>
</dbReference>
<gene>
    <name evidence="4" type="primary">cas10</name>
    <name evidence="4" type="ORF">IDH44_00280</name>
</gene>
<keyword evidence="5" id="KW-1185">Reference proteome</keyword>
<sequence length="552" mass="61847">MPETKAYYCVFAIGPVQSFIAASRKLEDLWGGSYLLSFLVQSTLKTLTPICRNHGVQKELLYPALEERSKADSSRLAIANFPNRLTFTLIGNEEPVQNVMQALQHHALGELIRISNWVVDEVFDTGSPSAKDRTGRLKLQAEEQVKQFLEVNWIAHRISSKEDWDGERQEAERLFQAIKVQRPIKSFPEKGIACTVYQRMDALCDKDPLPTDRYGQLKSKLMDTWGNRHYTYKPSDPQNPDKARIRDNEFLCAISLIRRVARDFFMHEYEVGSDVFSRYESVVDLGAEEDGYYAVLLMDGDNMGQFFSGSQEIVRSTSQKLSYFATNQVPDIVSGNKGVLLYAGGDDVLAIFPVNNVLPAAYQLRMAFSDDAVGLLGATASAGIAIGHKRTPLQQMLTEARSLEQAAKHYAADGANGMNKNAFALSVLPRSGEYLGSIVLPWTKNEVSVTGQLSEMAELLGAVVSTAFIYQLASTFQGLIGSAPDQEPEHLEEMVRLECCRLIDRAVYDVTLKKELQITVSRLPELYRQVGLKKFIDLLKMTAFFSRKEMKA</sequence>
<dbReference type="PANTHER" id="PTHR36528:SF1">
    <property type="entry name" value="CRISPR SYSTEM SINGLE-STRAND-SPECIFIC DEOXYRIBONUCLEASE CAS10_CSM1 (SUBTYPE III-A)"/>
    <property type="match status" value="1"/>
</dbReference>
<feature type="domain" description="GGDEF" evidence="3">
    <location>
        <begin position="291"/>
        <end position="426"/>
    </location>
</feature>
<dbReference type="Gene3D" id="3.30.70.2220">
    <property type="entry name" value="CRISPR-Cas system, Cmr2 subunit, D1 domain, cysteine cluster"/>
    <property type="match status" value="1"/>
</dbReference>
<protein>
    <submittedName>
        <fullName evidence="4">Type III-B CRISPR-associated protein Cas10/Cmr2</fullName>
    </submittedName>
</protein>
<dbReference type="RefSeq" id="WP_190913587.1">
    <property type="nucleotide sequence ID" value="NZ_JACXIZ010000002.1"/>
</dbReference>
<dbReference type="Gene3D" id="3.30.70.270">
    <property type="match status" value="1"/>
</dbReference>
<keyword evidence="1" id="KW-0547">Nucleotide-binding</keyword>
<dbReference type="NCBIfam" id="TIGR02577">
    <property type="entry name" value="cas_TM1794_Cmr2"/>
    <property type="match status" value="1"/>
</dbReference>
<comment type="caution">
    <text evidence="4">The sequence shown here is derived from an EMBL/GenBank/DDBJ whole genome shotgun (WGS) entry which is preliminary data.</text>
</comment>
<keyword evidence="2" id="KW-0051">Antiviral defense</keyword>
<name>A0A927BN73_9BACL</name>
<dbReference type="InterPro" id="IPR000160">
    <property type="entry name" value="GGDEF_dom"/>
</dbReference>
<evidence type="ECO:0000256" key="2">
    <source>
        <dbReference type="ARBA" id="ARBA00023118"/>
    </source>
</evidence>
<dbReference type="GO" id="GO:0051607">
    <property type="term" value="P:defense response to virus"/>
    <property type="evidence" value="ECO:0007669"/>
    <property type="project" value="UniProtKB-KW"/>
</dbReference>
<dbReference type="Pfam" id="PF12469">
    <property type="entry name" value="Cmr2_N"/>
    <property type="match status" value="1"/>
</dbReference>
<accession>A0A927BN73</accession>
<dbReference type="InterPro" id="IPR024615">
    <property type="entry name" value="CRISPR-assoc_Cmr2_N"/>
</dbReference>
<dbReference type="GO" id="GO:0000166">
    <property type="term" value="F:nucleotide binding"/>
    <property type="evidence" value="ECO:0007669"/>
    <property type="project" value="UniProtKB-KW"/>
</dbReference>
<organism evidence="4 5">
    <name type="scientific">Paenibacillus sabuli</name>
    <dbReference type="NCBI Taxonomy" id="2772509"/>
    <lineage>
        <taxon>Bacteria</taxon>
        <taxon>Bacillati</taxon>
        <taxon>Bacillota</taxon>
        <taxon>Bacilli</taxon>
        <taxon>Bacillales</taxon>
        <taxon>Paenibacillaceae</taxon>
        <taxon>Paenibacillus</taxon>
    </lineage>
</organism>
<dbReference type="InterPro" id="IPR038242">
    <property type="entry name" value="Cmr2_N"/>
</dbReference>
<evidence type="ECO:0000313" key="5">
    <source>
        <dbReference type="Proteomes" id="UP000621560"/>
    </source>
</evidence>
<dbReference type="PROSITE" id="PS50887">
    <property type="entry name" value="GGDEF"/>
    <property type="match status" value="1"/>
</dbReference>
<evidence type="ECO:0000256" key="1">
    <source>
        <dbReference type="ARBA" id="ARBA00022741"/>
    </source>
</evidence>
<dbReference type="Proteomes" id="UP000621560">
    <property type="component" value="Unassembled WGS sequence"/>
</dbReference>
<dbReference type="InterPro" id="IPR052117">
    <property type="entry name" value="Cas10/Csm1_subtype-III-A"/>
</dbReference>
<reference evidence="4" key="1">
    <citation type="submission" date="2020-09" db="EMBL/GenBank/DDBJ databases">
        <title>A novel bacterium of genus Paenibacillus, isolated from South China Sea.</title>
        <authorList>
            <person name="Huang H."/>
            <person name="Mo K."/>
            <person name="Hu Y."/>
        </authorList>
    </citation>
    <scope>NUCLEOTIDE SEQUENCE</scope>
    <source>
        <strain evidence="4">IB182496</strain>
    </source>
</reference>